<dbReference type="EMBL" id="BARS01024728">
    <property type="protein sequence ID" value="GAG11230.1"/>
    <property type="molecule type" value="Genomic_DNA"/>
</dbReference>
<dbReference type="AlphaFoldDB" id="X0UZH7"/>
<proteinExistence type="predicted"/>
<comment type="caution">
    <text evidence="1">The sequence shown here is derived from an EMBL/GenBank/DDBJ whole genome shotgun (WGS) entry which is preliminary data.</text>
</comment>
<organism evidence="1">
    <name type="scientific">marine sediment metagenome</name>
    <dbReference type="NCBI Taxonomy" id="412755"/>
    <lineage>
        <taxon>unclassified sequences</taxon>
        <taxon>metagenomes</taxon>
        <taxon>ecological metagenomes</taxon>
    </lineage>
</organism>
<protein>
    <submittedName>
        <fullName evidence="1">Uncharacterized protein</fullName>
    </submittedName>
</protein>
<evidence type="ECO:0000313" key="1">
    <source>
        <dbReference type="EMBL" id="GAG11230.1"/>
    </source>
</evidence>
<sequence length="73" mass="8453">NDGNVTRPGTIDTNMKMTIAQVYQEFRHWYRDTYPQQKPPNRGVMKYELEQRWGKAGRGGWGGIRPVENVASI</sequence>
<reference evidence="1" key="1">
    <citation type="journal article" date="2014" name="Front. Microbiol.">
        <title>High frequency of phylogenetically diverse reductive dehalogenase-homologous genes in deep subseafloor sedimentary metagenomes.</title>
        <authorList>
            <person name="Kawai M."/>
            <person name="Futagami T."/>
            <person name="Toyoda A."/>
            <person name="Takaki Y."/>
            <person name="Nishi S."/>
            <person name="Hori S."/>
            <person name="Arai W."/>
            <person name="Tsubouchi T."/>
            <person name="Morono Y."/>
            <person name="Uchiyama I."/>
            <person name="Ito T."/>
            <person name="Fujiyama A."/>
            <person name="Inagaki F."/>
            <person name="Takami H."/>
        </authorList>
    </citation>
    <scope>NUCLEOTIDE SEQUENCE</scope>
    <source>
        <strain evidence="1">Expedition CK06-06</strain>
    </source>
</reference>
<accession>X0UZH7</accession>
<feature type="non-terminal residue" evidence="1">
    <location>
        <position position="1"/>
    </location>
</feature>
<name>X0UZH7_9ZZZZ</name>
<gene>
    <name evidence="1" type="ORF">S01H1_39210</name>
</gene>